<protein>
    <submittedName>
        <fullName evidence="4">Xanthine dehydrogenase</fullName>
    </submittedName>
</protein>
<dbReference type="GO" id="GO:0005506">
    <property type="term" value="F:iron ion binding"/>
    <property type="evidence" value="ECO:0007669"/>
    <property type="project" value="InterPro"/>
</dbReference>
<gene>
    <name evidence="4" type="ORF">N495_06635</name>
</gene>
<dbReference type="PATRIC" id="fig|1379739.3.peg.1660"/>
<evidence type="ECO:0000313" key="4">
    <source>
        <dbReference type="EMBL" id="KIS23276.1"/>
    </source>
</evidence>
<dbReference type="GO" id="GO:0004854">
    <property type="term" value="F:xanthine dehydrogenase activity"/>
    <property type="evidence" value="ECO:0007669"/>
    <property type="project" value="InterPro"/>
</dbReference>
<dbReference type="AlphaFoldDB" id="A0A0D1BWS4"/>
<feature type="domain" description="Aldehyde oxidase/xanthine dehydrogenase a/b hammerhead" evidence="3">
    <location>
        <begin position="22"/>
        <end position="138"/>
    </location>
</feature>
<dbReference type="PANTHER" id="PTHR11908">
    <property type="entry name" value="XANTHINE DEHYDROGENASE"/>
    <property type="match status" value="1"/>
</dbReference>
<evidence type="ECO:0000313" key="5">
    <source>
        <dbReference type="Proteomes" id="UP000032250"/>
    </source>
</evidence>
<reference evidence="4 5" key="1">
    <citation type="submission" date="2014-06" db="EMBL/GenBank/DDBJ databases">
        <title>Genome characterization of distinct group I Clostridium botulinum lineages.</title>
        <authorList>
            <person name="Giordani F."/>
            <person name="Anselmo A."/>
            <person name="Fillo S."/>
            <person name="Palozzi A.M."/>
            <person name="Fortunato A."/>
            <person name="Gentile B."/>
            <person name="Ciammaruconi A."/>
            <person name="Anniballi F."/>
            <person name="De Medici D."/>
            <person name="Lista F."/>
        </authorList>
    </citation>
    <scope>NUCLEOTIDE SEQUENCE [LARGE SCALE GENOMIC DNA]</scope>
    <source>
        <strain evidence="4 5">B2 450</strain>
    </source>
</reference>
<dbReference type="SMART" id="SM01008">
    <property type="entry name" value="Ald_Xan_dh_C"/>
    <property type="match status" value="1"/>
</dbReference>
<dbReference type="EMBL" id="JXSU01000007">
    <property type="protein sequence ID" value="KIS23276.1"/>
    <property type="molecule type" value="Genomic_DNA"/>
</dbReference>
<dbReference type="HOGENOM" id="CLU_001681_2_1_9"/>
<name>A0A0D1BWS4_CLOBO</name>
<dbReference type="InterPro" id="IPR046867">
    <property type="entry name" value="AldOxase/xan_DH_MoCoBD2"/>
</dbReference>
<dbReference type="InterPro" id="IPR000674">
    <property type="entry name" value="Ald_Oxase/Xan_DH_a/b"/>
</dbReference>
<dbReference type="Pfam" id="PF01315">
    <property type="entry name" value="Ald_Xan_dh_C"/>
    <property type="match status" value="1"/>
</dbReference>
<proteinExistence type="predicted"/>
<dbReference type="InterPro" id="IPR016208">
    <property type="entry name" value="Ald_Oxase/xanthine_DH-like"/>
</dbReference>
<dbReference type="SUPFAM" id="SSF54665">
    <property type="entry name" value="CO dehydrogenase molybdoprotein N-domain-like"/>
    <property type="match status" value="1"/>
</dbReference>
<keyword evidence="1" id="KW-0500">Molybdenum</keyword>
<dbReference type="Gene3D" id="3.30.365.10">
    <property type="entry name" value="Aldehyde oxidase/xanthine dehydrogenase, molybdopterin binding domain"/>
    <property type="match status" value="4"/>
</dbReference>
<dbReference type="InterPro" id="IPR008274">
    <property type="entry name" value="AldOxase/xan_DH_MoCoBD1"/>
</dbReference>
<dbReference type="InterPro" id="IPR050028">
    <property type="entry name" value="XdhA_XDHase"/>
</dbReference>
<dbReference type="NCBIfam" id="NF007426">
    <property type="entry name" value="PRK09970.1"/>
    <property type="match status" value="1"/>
</dbReference>
<dbReference type="InterPro" id="IPR036856">
    <property type="entry name" value="Ald_Oxase/Xan_DH_a/b_sf"/>
</dbReference>
<dbReference type="Pfam" id="PF02738">
    <property type="entry name" value="MoCoBD_1"/>
    <property type="match status" value="1"/>
</dbReference>
<accession>A0A0D1BWS4</accession>
<keyword evidence="2" id="KW-0560">Oxidoreductase</keyword>
<dbReference type="InterPro" id="IPR037165">
    <property type="entry name" value="AldOxase/xan_DH_Mopterin-bd_sf"/>
</dbReference>
<comment type="caution">
    <text evidence="4">The sequence shown here is derived from an EMBL/GenBank/DDBJ whole genome shotgun (WGS) entry which is preliminary data.</text>
</comment>
<dbReference type="GO" id="GO:0002197">
    <property type="term" value="C:xanthine dehydrogenase complex"/>
    <property type="evidence" value="ECO:0007669"/>
    <property type="project" value="InterPro"/>
</dbReference>
<dbReference type="PANTHER" id="PTHR11908:SF132">
    <property type="entry name" value="ALDEHYDE OXIDASE 1-RELATED"/>
    <property type="match status" value="1"/>
</dbReference>
<dbReference type="Proteomes" id="UP000032250">
    <property type="component" value="Unassembled WGS sequence"/>
</dbReference>
<dbReference type="SUPFAM" id="SSF56003">
    <property type="entry name" value="Molybdenum cofactor-binding domain"/>
    <property type="match status" value="1"/>
</dbReference>
<dbReference type="Gene3D" id="3.90.1170.50">
    <property type="entry name" value="Aldehyde oxidase/xanthine dehydrogenase, a/b hammerhead"/>
    <property type="match status" value="1"/>
</dbReference>
<dbReference type="OrthoDB" id="9759099at2"/>
<sequence>MEDSYDLIGKSVNRVDAVAKVTGKAKYCSDYFEPESLVGMVLRSPYAHAKVKNIDTKEAENLEGVEAVLTYKNVPNTKFPTAGHPYSLDPSHRDIEDYSLLTDKARFVGDAVAAVVANDELIAKKALKLIKVEYEVLPFVIDQEEAIKEGAPVIHDERPNNIVSDFGITVGDLEEVFKNADKIYKGQYETQIVQHCQMETHNAMAKIDEKGRMLIITSTQIPHIVRRIVSKACKLSIGKIRVIKPYVGGGFGGKQDVIIEPLTAIMSLAVNGRCVRLQLSREEAIVATRTRHAMRVNIKMALSKDNKIEAYDIENFVNNGAYASHGHSIAMSAGSKIRPLYDIKAEKYRPKTIYTNLPVAGAMRAYGIPQMCFVIESMIDDICKDLNIDPVDFRINSFIKKGHIDTASNLVVRTFGLPECLKRGRALIDWDRKRQLYKNQNGSIRRGVGMACFSYFSGTWPVSLEAAGARIVMNQDGSIQVQVGATEIGQGSDTVFSQMAAETIGIPFDMVTIVSQQDTDITPFDTGSYASRQSFIAGQAIKKAATEVKRKVLEIASDKCGLNAELLDIVDAKVIEKGLKRELYTLEEIAMEAYYNREKYAPVTSDLTVKVKNNAIAYGATFVEVEVDIKTGKIKVLDIYNIHDSGKILNKKLAEGQVHGGVSMALGFALSEKFIIDEKTGAIINNNLLHYKLPTIMDTPNIECEFVNTYDPTSSYGQKSLGENTTISPAPAIRNAVLNATGVAFNKLPMDAQSVFEKFKKVGLI</sequence>
<evidence type="ECO:0000259" key="3">
    <source>
        <dbReference type="SMART" id="SM01008"/>
    </source>
</evidence>
<dbReference type="NCBIfam" id="NF043082">
    <property type="entry name" value="XdhA_XDHase"/>
    <property type="match status" value="1"/>
</dbReference>
<organism evidence="4 5">
    <name type="scientific">Clostridium botulinum B2 450</name>
    <dbReference type="NCBI Taxonomy" id="1379739"/>
    <lineage>
        <taxon>Bacteria</taxon>
        <taxon>Bacillati</taxon>
        <taxon>Bacillota</taxon>
        <taxon>Clostridia</taxon>
        <taxon>Eubacteriales</taxon>
        <taxon>Clostridiaceae</taxon>
        <taxon>Clostridium</taxon>
    </lineage>
</organism>
<dbReference type="RefSeq" id="WP_043031773.1">
    <property type="nucleotide sequence ID" value="NZ_JXSU01000007.1"/>
</dbReference>
<dbReference type="Pfam" id="PF20256">
    <property type="entry name" value="MoCoBD_2"/>
    <property type="match status" value="1"/>
</dbReference>
<evidence type="ECO:0000256" key="1">
    <source>
        <dbReference type="ARBA" id="ARBA00022505"/>
    </source>
</evidence>
<evidence type="ECO:0000256" key="2">
    <source>
        <dbReference type="ARBA" id="ARBA00023002"/>
    </source>
</evidence>